<dbReference type="EMBL" id="JABANO010026429">
    <property type="protein sequence ID" value="KAF4718559.1"/>
    <property type="molecule type" value="Genomic_DNA"/>
</dbReference>
<dbReference type="InterPro" id="IPR006357">
    <property type="entry name" value="HAD-SF_hydro_IIA"/>
</dbReference>
<organism evidence="1 2">
    <name type="scientific">Perkinsus olseni</name>
    <name type="common">Perkinsus atlanticus</name>
    <dbReference type="NCBI Taxonomy" id="32597"/>
    <lineage>
        <taxon>Eukaryota</taxon>
        <taxon>Sar</taxon>
        <taxon>Alveolata</taxon>
        <taxon>Perkinsozoa</taxon>
        <taxon>Perkinsea</taxon>
        <taxon>Perkinsida</taxon>
        <taxon>Perkinsidae</taxon>
        <taxon>Perkinsus</taxon>
    </lineage>
</organism>
<gene>
    <name evidence="1" type="ORF">FOZ63_032288</name>
</gene>
<evidence type="ECO:0000313" key="1">
    <source>
        <dbReference type="EMBL" id="KAF4718559.1"/>
    </source>
</evidence>
<dbReference type="GO" id="GO:0016791">
    <property type="term" value="F:phosphatase activity"/>
    <property type="evidence" value="ECO:0007669"/>
    <property type="project" value="TreeGrafter"/>
</dbReference>
<dbReference type="PANTHER" id="PTHR19288">
    <property type="entry name" value="4-NITROPHENYLPHOSPHATASE-RELATED"/>
    <property type="match status" value="1"/>
</dbReference>
<reference evidence="1 2" key="1">
    <citation type="submission" date="2020-04" db="EMBL/GenBank/DDBJ databases">
        <title>Perkinsus olseni comparative genomics.</title>
        <authorList>
            <person name="Bogema D.R."/>
        </authorList>
    </citation>
    <scope>NUCLEOTIDE SEQUENCE [LARGE SCALE GENOMIC DNA]</scope>
    <source>
        <strain evidence="1 2">ATCC PRA-207</strain>
    </source>
</reference>
<dbReference type="InterPro" id="IPR023214">
    <property type="entry name" value="HAD_sf"/>
</dbReference>
<dbReference type="PANTHER" id="PTHR19288:SF46">
    <property type="entry name" value="HALOACID DEHALOGENASE-LIKE HYDROLASE DOMAIN-CONTAINING PROTEIN 2"/>
    <property type="match status" value="1"/>
</dbReference>
<dbReference type="NCBIfam" id="TIGR01460">
    <property type="entry name" value="HAD-SF-IIA"/>
    <property type="match status" value="1"/>
</dbReference>
<protein>
    <submittedName>
        <fullName evidence="1">Uncharacterized protein</fullName>
    </submittedName>
</protein>
<dbReference type="Pfam" id="PF13344">
    <property type="entry name" value="Hydrolase_6"/>
    <property type="match status" value="1"/>
</dbReference>
<dbReference type="GO" id="GO:0005737">
    <property type="term" value="C:cytoplasm"/>
    <property type="evidence" value="ECO:0007669"/>
    <property type="project" value="TreeGrafter"/>
</dbReference>
<dbReference type="AlphaFoldDB" id="A0A7J6RCM4"/>
<comment type="caution">
    <text evidence="1">The sequence shown here is derived from an EMBL/GenBank/DDBJ whole genome shotgun (WGS) entry which is preliminary data.</text>
</comment>
<name>A0A7J6RCM4_PEROL</name>
<proteinExistence type="predicted"/>
<keyword evidence="2" id="KW-1185">Reference proteome</keyword>
<dbReference type="SUPFAM" id="SSF56784">
    <property type="entry name" value="HAD-like"/>
    <property type="match status" value="1"/>
</dbReference>
<sequence>MKLPPHAMALDLHLFESMVQRSAGMGSLPELISEFAPYIGKRDLTLDCPREEILVNPPPSYIFVMNEDLCGVYPAPTGVYIRKPLERGEEVMVLQPGFQGTKALYYYHNNKSQLFVLCEDNRKLIIHELRASSEPISSSVEVLGLPDLSDSYDDDEDTQMVCTDDFVFVLFGTEHLFCIDRLRVENWAQAKLIRFSRCGYLDLAQLLVDPQKPQSVQLLTSSCGSSWSLLTLNLESRQKPLYFKETITAVLPQTAGDDESHIHNVLPVDHHAFAVIHSDLVQGSVLLTLCDRQLHALGPASVLFDTPENCYKQFTYGKDGIIYMYSMRKPSRFVRSHQEYEVPDYVMDDLWRTSSMLNRRERRPGVNMDVDTLRVENMTWRMRNKWKNHVPSEIDYEDDASPDTAGVDESCKGLLDVIKDHNEDIEVETSRILAGAPFASTSLSSVFRHDHYHGFLLDMDGVLHQFGKAIPGASEFMTTLNAGQVPYMLLTNECRYTTEELSRNLLSILGVSIPANQIYTAANSAADFFCRLMANGWTGVVYIVGEVGLISTVRQAFVKHGLPEDSVVTGDTRRSRSPKEIDYVLIGSVHSDNTRYVEYACSCVQEGARLLFTCPDYYEVTSDGSYKFGMPMPAVETISKVTHASSYNLGKPNPHMLRMARQRLLSQCSRGRTPGLGPVLFVGDSLGTDIRTAIENGIDCALVMSGCTDEQQLKRSPLLPNFVFASIKELMTAYGSGSLVPCVPDLPNSTGAAAAAVH</sequence>
<dbReference type="Gene3D" id="3.40.50.1000">
    <property type="entry name" value="HAD superfamily/HAD-like"/>
    <property type="match status" value="2"/>
</dbReference>
<dbReference type="Proteomes" id="UP000553632">
    <property type="component" value="Unassembled WGS sequence"/>
</dbReference>
<evidence type="ECO:0000313" key="2">
    <source>
        <dbReference type="Proteomes" id="UP000553632"/>
    </source>
</evidence>
<dbReference type="InterPro" id="IPR036412">
    <property type="entry name" value="HAD-like_sf"/>
</dbReference>
<accession>A0A7J6RCM4</accession>
<dbReference type="Pfam" id="PF13242">
    <property type="entry name" value="Hydrolase_like"/>
    <property type="match status" value="1"/>
</dbReference>